<dbReference type="EC" id="4.2.1.2" evidence="4"/>
<dbReference type="SUPFAM" id="SSF117457">
    <property type="entry name" value="FumA C-terminal domain-like"/>
    <property type="match status" value="1"/>
</dbReference>
<dbReference type="PATRIC" id="fig|413999.7.peg.3417"/>
<dbReference type="Gene3D" id="3.20.130.10">
    <property type="entry name" value="Fe-S hydro-lyase, tartrate dehydratase beta-type, catalytic domain"/>
    <property type="match status" value="1"/>
</dbReference>
<accession>A5I7G6</accession>
<dbReference type="KEGG" id="cbo:CBO3441"/>
<dbReference type="NCBIfam" id="NF005310">
    <property type="entry name" value="PRK06842.1"/>
    <property type="match status" value="1"/>
</dbReference>
<dbReference type="EMBL" id="AM412317">
    <property type="protein sequence ID" value="CAL85001.1"/>
    <property type="molecule type" value="Genomic_DNA"/>
</dbReference>
<gene>
    <name evidence="4" type="primary">fumA'</name>
    <name evidence="4" type="ordered locus">CBO3441</name>
</gene>
<dbReference type="Proteomes" id="UP000001986">
    <property type="component" value="Chromosome"/>
</dbReference>
<feature type="domain" description="Fe-S hydro-lyase tartrate dehydratase beta-type catalytic" evidence="3">
    <location>
        <begin position="5"/>
        <end position="178"/>
    </location>
</feature>
<dbReference type="InterPro" id="IPR004647">
    <property type="entry name" value="Fe-S_hydro-lyase_TtdB-typ_cat"/>
</dbReference>
<evidence type="ECO:0000259" key="3">
    <source>
        <dbReference type="Pfam" id="PF05683"/>
    </source>
</evidence>
<dbReference type="PANTHER" id="PTHR43351">
    <property type="entry name" value="L(+)-TARTRATE DEHYDRATASE SUBUNIT BETA"/>
    <property type="match status" value="1"/>
</dbReference>
<keyword evidence="5" id="KW-1185">Reference proteome</keyword>
<dbReference type="Pfam" id="PF05683">
    <property type="entry name" value="Fumerase_C"/>
    <property type="match status" value="1"/>
</dbReference>
<reference evidence="4 5" key="1">
    <citation type="journal article" date="2007" name="Genome Res.">
        <title>Genome sequence of a proteolytic (Group I) Clostridium botulinum strain Hall A and comparative analysis of the clostridial genomes.</title>
        <authorList>
            <person name="Sebaihia M."/>
            <person name="Peck M.W."/>
            <person name="Minton N.P."/>
            <person name="Thomson N.R."/>
            <person name="Holden M.T.G."/>
            <person name="Mitchell W.J."/>
            <person name="Carter A.T."/>
            <person name="Bentley S.D."/>
            <person name="Mason D.R."/>
            <person name="Crossman L."/>
            <person name="Paul C.J."/>
            <person name="Ivens A."/>
            <person name="Wells-Bennik M.H.J."/>
            <person name="Davis I.J."/>
            <person name="Cerdeno-Tarraga A.M."/>
            <person name="Churcher C."/>
            <person name="Quail M.A."/>
            <person name="Chillingworth T."/>
            <person name="Feltwell T."/>
            <person name="Fraser A."/>
            <person name="Goodhead I."/>
            <person name="Hance Z."/>
            <person name="Jagels K."/>
            <person name="Larke N."/>
            <person name="Maddison M."/>
            <person name="Moule S."/>
            <person name="Mungall K."/>
            <person name="Norbertczak H."/>
            <person name="Rabbinowitsch E."/>
            <person name="Sanders M."/>
            <person name="Simmonds M."/>
            <person name="White B."/>
            <person name="Whithead S."/>
            <person name="Parkhill J."/>
        </authorList>
    </citation>
    <scope>NUCLEOTIDE SEQUENCE [LARGE SCALE GENOMIC DNA]</scope>
    <source>
        <strain evidence="5">Hall / ATCC 3502 / NCTC 13319 / Type A [Sanger]</strain>
    </source>
</reference>
<dbReference type="PANTHER" id="PTHR43351:SF2">
    <property type="entry name" value="L(+)-TARTRATE DEHYDRATASE SUBUNIT BETA-RELATED"/>
    <property type="match status" value="1"/>
</dbReference>
<comment type="similarity">
    <text evidence="1">Belongs to the class-I fumarase family.</text>
</comment>
<dbReference type="AlphaFoldDB" id="A5I7G6"/>
<dbReference type="GO" id="GO:0004333">
    <property type="term" value="F:fumarate hydratase activity"/>
    <property type="evidence" value="ECO:0007669"/>
    <property type="project" value="UniProtKB-EC"/>
</dbReference>
<evidence type="ECO:0000313" key="5">
    <source>
        <dbReference type="Proteomes" id="UP000001986"/>
    </source>
</evidence>
<dbReference type="InterPro" id="IPR036660">
    <property type="entry name" value="Fe-S_hydroAse_TtdB_cat_sf"/>
</dbReference>
<evidence type="ECO:0000256" key="1">
    <source>
        <dbReference type="ARBA" id="ARBA00008876"/>
    </source>
</evidence>
<name>A5I7G6_CLOBH</name>
<evidence type="ECO:0000313" key="4">
    <source>
        <dbReference type="EMBL" id="CAL85001.1"/>
    </source>
</evidence>
<proteinExistence type="inferred from homology"/>
<keyword evidence="2 4" id="KW-0456">Lyase</keyword>
<dbReference type="HOGENOM" id="CLU_098588_2_0_9"/>
<evidence type="ECO:0000256" key="2">
    <source>
        <dbReference type="ARBA" id="ARBA00023239"/>
    </source>
</evidence>
<dbReference type="NCBIfam" id="TIGR00723">
    <property type="entry name" value="ttdB_fumA_fumB"/>
    <property type="match status" value="1"/>
</dbReference>
<sequence>MILMKIKINTPLTEDKIKSLKAGDMVLITGTIYTARDAAHKRLIDALEKGRNLPFEVKNSIIYYVGPTPAKPGMEIGAAGPTTSYRMDTYTPKLLNLGLKGMIGKGRRSKEVIESIVKNKAVYFGAIGGAAALISKSIKKSEVIAYEDLDSEAIRKLEVEDLPVTVIIDSKGNNLYEDGLEDYLKSL</sequence>
<protein>
    <submittedName>
        <fullName evidence="4">Fumarate hydratase, subunit B</fullName>
        <ecNumber evidence="4">4.2.1.2</ecNumber>
    </submittedName>
</protein>
<organism evidence="4 5">
    <name type="scientific">Clostridium botulinum (strain Hall / ATCC 3502 / NCTC 13319 / Type A)</name>
    <dbReference type="NCBI Taxonomy" id="441771"/>
    <lineage>
        <taxon>Bacteria</taxon>
        <taxon>Bacillati</taxon>
        <taxon>Bacillota</taxon>
        <taxon>Clostridia</taxon>
        <taxon>Eubacteriales</taxon>
        <taxon>Clostridiaceae</taxon>
        <taxon>Clostridium</taxon>
    </lineage>
</organism>